<keyword evidence="1" id="KW-0328">Glycosyltransferase</keyword>
<evidence type="ECO:0000259" key="3">
    <source>
        <dbReference type="Pfam" id="PF00535"/>
    </source>
</evidence>
<proteinExistence type="predicted"/>
<dbReference type="Gene3D" id="3.90.550.10">
    <property type="entry name" value="Spore Coat Polysaccharide Biosynthesis Protein SpsA, Chain A"/>
    <property type="match status" value="1"/>
</dbReference>
<dbReference type="PANTHER" id="PTHR22916:SF51">
    <property type="entry name" value="GLYCOSYLTRANSFERASE EPSH-RELATED"/>
    <property type="match status" value="1"/>
</dbReference>
<feature type="domain" description="Glycosyltransferase 2-like" evidence="3">
    <location>
        <begin position="2"/>
        <end position="117"/>
    </location>
</feature>
<keyword evidence="5" id="KW-1185">Reference proteome</keyword>
<organism evidence="4 5">
    <name type="scientific">Paraeggerthella hongkongensis</name>
    <dbReference type="NCBI Taxonomy" id="230658"/>
    <lineage>
        <taxon>Bacteria</taxon>
        <taxon>Bacillati</taxon>
        <taxon>Actinomycetota</taxon>
        <taxon>Coriobacteriia</taxon>
        <taxon>Eggerthellales</taxon>
        <taxon>Eggerthellaceae</taxon>
        <taxon>Paraeggerthella</taxon>
    </lineage>
</organism>
<dbReference type="InterPro" id="IPR001173">
    <property type="entry name" value="Glyco_trans_2-like"/>
</dbReference>
<dbReference type="EMBL" id="QICD01000027">
    <property type="protein sequence ID" value="RNL40424.1"/>
    <property type="molecule type" value="Genomic_DNA"/>
</dbReference>
<comment type="caution">
    <text evidence="4">The sequence shown here is derived from an EMBL/GenBank/DDBJ whole genome shotgun (WGS) entry which is preliminary data.</text>
</comment>
<dbReference type="Pfam" id="PF00535">
    <property type="entry name" value="Glycos_transf_2"/>
    <property type="match status" value="1"/>
</dbReference>
<evidence type="ECO:0000256" key="1">
    <source>
        <dbReference type="ARBA" id="ARBA00022676"/>
    </source>
</evidence>
<protein>
    <recommendedName>
        <fullName evidence="3">Glycosyltransferase 2-like domain-containing protein</fullName>
    </recommendedName>
</protein>
<dbReference type="InterPro" id="IPR029044">
    <property type="entry name" value="Nucleotide-diphossugar_trans"/>
</dbReference>
<gene>
    <name evidence="4" type="ORF">DMP08_10365</name>
</gene>
<reference evidence="5" key="1">
    <citation type="submission" date="2018-05" db="EMBL/GenBank/DDBJ databases">
        <title>Genome Sequencing of selected type strains of the family Eggerthellaceae.</title>
        <authorList>
            <person name="Danylec N."/>
            <person name="Stoll D.A."/>
            <person name="Doetsch A."/>
            <person name="Huch M."/>
        </authorList>
    </citation>
    <scope>NUCLEOTIDE SEQUENCE [LARGE SCALE GENOMIC DNA]</scope>
    <source>
        <strain evidence="5">DSM 16106</strain>
    </source>
</reference>
<evidence type="ECO:0000313" key="5">
    <source>
        <dbReference type="Proteomes" id="UP000278632"/>
    </source>
</evidence>
<sequence length="376" mass="42854">MPYLEACLGSLLDQTFDDIEVICVDDCSTDGSLEALEACARRDSRVHVLKQPENQGSARARRRGVLASRGAYVLFSDQDDSYDRATCEAVRQLVAERPVDILQYGTLVVNEGGVEQGEIAGLESWLAPYEGVLRGRSILDECFVNLTFGYSIWNKAYRGELARRAFLCMEDVEVPLGEDNYESFALFYFAETYRGITRPLYRYHYGRGYTGRGRQSADSFRRTCGLSVAADLMKSFLVAQGSFDEYEGTYEAARRHMLRYTFDRWAVEVPDSDKIEALRYLLESWPYAEALEYVVEDRPRDLVDLLDARFGSCSSVVLSSEDGRELFDLMLELGELSRACREKDDRIAARRKELEGSRAYRVGRMLTLPLRRIRGE</sequence>
<dbReference type="SUPFAM" id="SSF53448">
    <property type="entry name" value="Nucleotide-diphospho-sugar transferases"/>
    <property type="match status" value="1"/>
</dbReference>
<name>A0A3N0B0R1_9ACTN</name>
<dbReference type="Proteomes" id="UP000278632">
    <property type="component" value="Unassembled WGS sequence"/>
</dbReference>
<accession>A0A3N0B0R1</accession>
<dbReference type="GO" id="GO:0016757">
    <property type="term" value="F:glycosyltransferase activity"/>
    <property type="evidence" value="ECO:0007669"/>
    <property type="project" value="UniProtKB-KW"/>
</dbReference>
<dbReference type="CDD" id="cd00761">
    <property type="entry name" value="Glyco_tranf_GTA_type"/>
    <property type="match status" value="1"/>
</dbReference>
<keyword evidence="2" id="KW-0808">Transferase</keyword>
<evidence type="ECO:0000313" key="4">
    <source>
        <dbReference type="EMBL" id="RNL40424.1"/>
    </source>
</evidence>
<evidence type="ECO:0000256" key="2">
    <source>
        <dbReference type="ARBA" id="ARBA00022679"/>
    </source>
</evidence>
<dbReference type="PANTHER" id="PTHR22916">
    <property type="entry name" value="GLYCOSYLTRANSFERASE"/>
    <property type="match status" value="1"/>
</dbReference>
<dbReference type="AlphaFoldDB" id="A0A3N0B0R1"/>